<keyword evidence="3 5" id="KW-1133">Transmembrane helix</keyword>
<sequence>MLQNTFGNLATLASDRALPPLRPPALPSPSPSAIVHRLSNLCPSAVSHQRQSIKTGFIITDNTTEMAEAAVIDESGWLHMVANALSVLTIGSCLFLKVPQILQVQERKSARGIYIQAMLMEIFGFTIMTLYNYVNHYSILTYLEYPIILIQVYVLLYLVLKYRNLLENAVVPAAVCIYSLVVTLFAIEILPKAILTFIVPICTPLSGFAKVTYMYGIIQTGNAEAVSLTTWSISIATNAVRIFTVWVDSGDSNLMTNFVISTLLSTGVLVTAMIYQMKTRAKKEHLAQMRKLELLERKKAREQKCICPNEDCSCKRRLLF</sequence>
<feature type="transmembrane region" description="Helical" evidence="5">
    <location>
        <begin position="76"/>
        <end position="96"/>
    </location>
</feature>
<accession>A0A8S4GBQ0</accession>
<dbReference type="InterPro" id="IPR016817">
    <property type="entry name" value="MannP-dilichol_defect-1"/>
</dbReference>
<reference evidence="6" key="1">
    <citation type="submission" date="2020-11" db="EMBL/GenBank/DDBJ databases">
        <authorList>
            <person name="Whiteford S."/>
        </authorList>
    </citation>
    <scope>NUCLEOTIDE SEQUENCE</scope>
</reference>
<keyword evidence="4 5" id="KW-0472">Membrane</keyword>
<organism evidence="6 7">
    <name type="scientific">Plutella xylostella</name>
    <name type="common">Diamondback moth</name>
    <name type="synonym">Plutella maculipennis</name>
    <dbReference type="NCBI Taxonomy" id="51655"/>
    <lineage>
        <taxon>Eukaryota</taxon>
        <taxon>Metazoa</taxon>
        <taxon>Ecdysozoa</taxon>
        <taxon>Arthropoda</taxon>
        <taxon>Hexapoda</taxon>
        <taxon>Insecta</taxon>
        <taxon>Pterygota</taxon>
        <taxon>Neoptera</taxon>
        <taxon>Endopterygota</taxon>
        <taxon>Lepidoptera</taxon>
        <taxon>Glossata</taxon>
        <taxon>Ditrysia</taxon>
        <taxon>Yponomeutoidea</taxon>
        <taxon>Plutellidae</taxon>
        <taxon>Plutella</taxon>
    </lineage>
</organism>
<dbReference type="Gene3D" id="1.20.1280.290">
    <property type="match status" value="1"/>
</dbReference>
<evidence type="ECO:0000256" key="4">
    <source>
        <dbReference type="ARBA" id="ARBA00023136"/>
    </source>
</evidence>
<feature type="transmembrane region" description="Helical" evidence="5">
    <location>
        <begin position="117"/>
        <end position="134"/>
    </location>
</feature>
<dbReference type="GO" id="GO:0016020">
    <property type="term" value="C:membrane"/>
    <property type="evidence" value="ECO:0007669"/>
    <property type="project" value="UniProtKB-SubCell"/>
</dbReference>
<feature type="transmembrane region" description="Helical" evidence="5">
    <location>
        <begin position="140"/>
        <end position="160"/>
    </location>
</feature>
<dbReference type="Pfam" id="PF04193">
    <property type="entry name" value="PQ-loop"/>
    <property type="match status" value="1"/>
</dbReference>
<name>A0A8S4GBQ0_PLUXY</name>
<dbReference type="Proteomes" id="UP000653454">
    <property type="component" value="Unassembled WGS sequence"/>
</dbReference>
<keyword evidence="7" id="KW-1185">Reference proteome</keyword>
<comment type="subcellular location">
    <subcellularLocation>
        <location evidence="1">Membrane</location>
        <topology evidence="1">Multi-pass membrane protein</topology>
    </subcellularLocation>
</comment>
<keyword evidence="2 5" id="KW-0812">Transmembrane</keyword>
<evidence type="ECO:0000256" key="3">
    <source>
        <dbReference type="ARBA" id="ARBA00022989"/>
    </source>
</evidence>
<evidence type="ECO:0000256" key="5">
    <source>
        <dbReference type="SAM" id="Phobius"/>
    </source>
</evidence>
<feature type="transmembrane region" description="Helical" evidence="5">
    <location>
        <begin position="193"/>
        <end position="213"/>
    </location>
</feature>
<evidence type="ECO:0000313" key="6">
    <source>
        <dbReference type="EMBL" id="CAG9137579.1"/>
    </source>
</evidence>
<feature type="transmembrane region" description="Helical" evidence="5">
    <location>
        <begin position="258"/>
        <end position="275"/>
    </location>
</feature>
<dbReference type="PANTHER" id="PTHR12226:SF3">
    <property type="entry name" value="SOLUTE CARRIER FAMILY 66 MEMBER 3"/>
    <property type="match status" value="1"/>
</dbReference>
<dbReference type="PANTHER" id="PTHR12226">
    <property type="entry name" value="MANNOSE-P-DOLICHOL UTILIZATION DEFECT 1 LEC35 -RELATED"/>
    <property type="match status" value="1"/>
</dbReference>
<dbReference type="EMBL" id="CAJHNJ030000296">
    <property type="protein sequence ID" value="CAG9137579.1"/>
    <property type="molecule type" value="Genomic_DNA"/>
</dbReference>
<proteinExistence type="predicted"/>
<protein>
    <submittedName>
        <fullName evidence="6">(diamondback moth) hypothetical protein</fullName>
    </submittedName>
</protein>
<dbReference type="AlphaFoldDB" id="A0A8S4GBQ0"/>
<feature type="transmembrane region" description="Helical" evidence="5">
    <location>
        <begin position="225"/>
        <end position="246"/>
    </location>
</feature>
<gene>
    <name evidence="6" type="ORF">PLXY2_LOCUS15830</name>
</gene>
<evidence type="ECO:0000313" key="7">
    <source>
        <dbReference type="Proteomes" id="UP000653454"/>
    </source>
</evidence>
<evidence type="ECO:0000256" key="1">
    <source>
        <dbReference type="ARBA" id="ARBA00004141"/>
    </source>
</evidence>
<evidence type="ECO:0000256" key="2">
    <source>
        <dbReference type="ARBA" id="ARBA00022692"/>
    </source>
</evidence>
<comment type="caution">
    <text evidence="6">The sequence shown here is derived from an EMBL/GenBank/DDBJ whole genome shotgun (WGS) entry which is preliminary data.</text>
</comment>
<dbReference type="InterPro" id="IPR006603">
    <property type="entry name" value="PQ-loop_rpt"/>
</dbReference>
<feature type="transmembrane region" description="Helical" evidence="5">
    <location>
        <begin position="169"/>
        <end position="187"/>
    </location>
</feature>